<dbReference type="InterPro" id="IPR003591">
    <property type="entry name" value="Leu-rich_rpt_typical-subtyp"/>
</dbReference>
<accession>A0A6J8CX33</accession>
<dbReference type="GO" id="GO:0005737">
    <property type="term" value="C:cytoplasm"/>
    <property type="evidence" value="ECO:0007669"/>
    <property type="project" value="UniProtKB-SubCell"/>
</dbReference>
<dbReference type="InterPro" id="IPR001611">
    <property type="entry name" value="Leu-rich_rpt"/>
</dbReference>
<dbReference type="InterPro" id="IPR057288">
    <property type="entry name" value="PH_PLEKHM2"/>
</dbReference>
<dbReference type="Gene3D" id="3.30.1520.10">
    <property type="entry name" value="Phox-like domain"/>
    <property type="match status" value="1"/>
</dbReference>
<dbReference type="InterPro" id="IPR057714">
    <property type="entry name" value="PH_NISCH_C"/>
</dbReference>
<feature type="compositionally biased region" description="Polar residues" evidence="5">
    <location>
        <begin position="468"/>
        <end position="482"/>
    </location>
</feature>
<dbReference type="PROSITE" id="PS50195">
    <property type="entry name" value="PX"/>
    <property type="match status" value="1"/>
</dbReference>
<dbReference type="FunFam" id="3.30.1520.10:FF:000020">
    <property type="entry name" value="nischarin isoform X1"/>
    <property type="match status" value="1"/>
</dbReference>
<reference evidence="7 8" key="1">
    <citation type="submission" date="2020-06" db="EMBL/GenBank/DDBJ databases">
        <authorList>
            <person name="Li R."/>
            <person name="Bekaert M."/>
        </authorList>
    </citation>
    <scope>NUCLEOTIDE SEQUENCE [LARGE SCALE GENOMIC DNA]</scope>
    <source>
        <strain evidence="8">wild</strain>
    </source>
</reference>
<dbReference type="SMART" id="SM00312">
    <property type="entry name" value="PX"/>
    <property type="match status" value="1"/>
</dbReference>
<evidence type="ECO:0000313" key="7">
    <source>
        <dbReference type="EMBL" id="CAC5401063.1"/>
    </source>
</evidence>
<feature type="compositionally biased region" description="Low complexity" evidence="5">
    <location>
        <begin position="483"/>
        <end position="515"/>
    </location>
</feature>
<dbReference type="SMART" id="SM00365">
    <property type="entry name" value="LRR_SD22"/>
    <property type="match status" value="4"/>
</dbReference>
<feature type="compositionally biased region" description="Basic and acidic residues" evidence="5">
    <location>
        <begin position="444"/>
        <end position="467"/>
    </location>
</feature>
<feature type="compositionally biased region" description="Basic and acidic residues" evidence="5">
    <location>
        <begin position="856"/>
        <end position="868"/>
    </location>
</feature>
<dbReference type="GO" id="GO:0035091">
    <property type="term" value="F:phosphatidylinositol binding"/>
    <property type="evidence" value="ECO:0007669"/>
    <property type="project" value="InterPro"/>
</dbReference>
<feature type="region of interest" description="Disordered" evidence="5">
    <location>
        <begin position="444"/>
        <end position="521"/>
    </location>
</feature>
<dbReference type="Pfam" id="PF25625">
    <property type="entry name" value="PH_NISCH_C"/>
    <property type="match status" value="1"/>
</dbReference>
<gene>
    <name evidence="7" type="ORF">MCOR_35192</name>
</gene>
<feature type="region of interest" description="Disordered" evidence="5">
    <location>
        <begin position="856"/>
        <end position="888"/>
    </location>
</feature>
<keyword evidence="3" id="KW-0433">Leucine-rich repeat</keyword>
<dbReference type="Pfam" id="PF00787">
    <property type="entry name" value="PX"/>
    <property type="match status" value="1"/>
</dbReference>
<dbReference type="Proteomes" id="UP000507470">
    <property type="component" value="Unassembled WGS sequence"/>
</dbReference>
<dbReference type="Gene3D" id="3.80.10.10">
    <property type="entry name" value="Ribonuclease Inhibitor"/>
    <property type="match status" value="2"/>
</dbReference>
<dbReference type="PANTHER" id="PTHR15454:SF35">
    <property type="entry name" value="NISCHARIN"/>
    <property type="match status" value="1"/>
</dbReference>
<dbReference type="Pfam" id="PF23142">
    <property type="entry name" value="PH_PLEKHM2"/>
    <property type="match status" value="1"/>
</dbReference>
<evidence type="ECO:0000256" key="2">
    <source>
        <dbReference type="ARBA" id="ARBA00022490"/>
    </source>
</evidence>
<organism evidence="7 8">
    <name type="scientific">Mytilus coruscus</name>
    <name type="common">Sea mussel</name>
    <dbReference type="NCBI Taxonomy" id="42192"/>
    <lineage>
        <taxon>Eukaryota</taxon>
        <taxon>Metazoa</taxon>
        <taxon>Spiralia</taxon>
        <taxon>Lophotrochozoa</taxon>
        <taxon>Mollusca</taxon>
        <taxon>Bivalvia</taxon>
        <taxon>Autobranchia</taxon>
        <taxon>Pteriomorphia</taxon>
        <taxon>Mytilida</taxon>
        <taxon>Mytiloidea</taxon>
        <taxon>Mytilidae</taxon>
        <taxon>Mytilinae</taxon>
        <taxon>Mytilus</taxon>
    </lineage>
</organism>
<dbReference type="InterPro" id="IPR036871">
    <property type="entry name" value="PX_dom_sf"/>
</dbReference>
<dbReference type="EMBL" id="CACVKT020006376">
    <property type="protein sequence ID" value="CAC5401063.1"/>
    <property type="molecule type" value="Genomic_DNA"/>
</dbReference>
<evidence type="ECO:0000256" key="1">
    <source>
        <dbReference type="ARBA" id="ARBA00004496"/>
    </source>
</evidence>
<dbReference type="PROSITE" id="PS51450">
    <property type="entry name" value="LRR"/>
    <property type="match status" value="3"/>
</dbReference>
<comment type="subcellular location">
    <subcellularLocation>
        <location evidence="1">Cytoplasm</location>
    </subcellularLocation>
</comment>
<dbReference type="SUPFAM" id="SSF64268">
    <property type="entry name" value="PX domain"/>
    <property type="match status" value="1"/>
</dbReference>
<proteinExistence type="predicted"/>
<evidence type="ECO:0000256" key="3">
    <source>
        <dbReference type="ARBA" id="ARBA00022614"/>
    </source>
</evidence>
<sequence length="1351" mass="153832">MAQFGRDLDTAAIRIISSEIIDKHTEYLIEVTVGTYTWTVKHRYSDFYELHEKLVSQCKIDKTLLPPKKLFGNQNESFIKKRQTELEIYLQTVLFYMTNKIAPPLAAFLEFHNYEIHGITQTMAEDLYNKGDVLLQLKEVYSVTPLQLHCLTERLKLPEPTCDSGDTKKDIGHILDFITRVKCLHVKGQQHKVGTSNIVMAKLKFDLTLYKSLECLEIEHCDPFLISGLETNKQSIEHLFIHYSLNSIRDIMLQDIPHWKAEDGTTVVSHWENLIEVDFSHNSILHIDDSVQLLPRVEVLDLSYNKLESIEHLNWLSQLTILNLSYNNISHLDSLHTKLGNLKKLNLAGNKLSSLSGLSKLFSLENLDVMDNNISQIPEAKYVCGLPCLECLYLTGNPVTGVLDYRTKVLAMFGDRVVEATLDQEKPTEKELDTVRVVQAIQKSKEKREKMEKEKTTSYTSLRRESESSQTSELGWSTVRPTSLSSSSNQESSYTKSSGQNRTSSTSSMSSLTSSSEHKQDHLEEQTMIGHKMTEKMVKSSKDSSAVNCSKLPTMHDKDFANWMQKRLFGTLTDSEPVAEKIIDILWCMVVQYSNQQVIEPSCVVLTERRIFILRLKKGKSTSMNIPDMETFYIMPLSNIHEVLIGACYSFIRLEESFVSSSGTFALVVTDADAGKSFTDGVENSLKQDQASAGVSPITNHSQYGDLAKHIFKLEDEQGLSTGRLAFAMCVTIAGIEQMAMLLLSENSVYLIDLDCLFWPKPSYITVLEDIKSPNFTFLQNHSIGTKISDITINITFKEKHHHKTLQHQNEIKFEKYGFSMIFHELIGPVGFHVSFFSVKSRDAFLDRLTNLRSEHAHQMSPTIREEPEGGNESSDSQDISSEDDGDISIRVCPASNVTCKDRSFTMAGTNVHSEQLGLSGLSNKLFDVPYLTPELGSHLQESLQCYSLIKPLTTKLEMLAKASGSDLVHYFHSDISLIGSEQEQLHHVMWGTVVPYQDIKHEIVTLIMFSTRSMYFISEQLVKSPVVERPSWMTHSRNKSDSVIGFQVKHLDKHHSSGIIHSSQSRGTIIRSYLVFNYRDLKQVNIGLFDQCVRITGKDQNSVYTIVTRDSMVTQKVLHYLSAMLSIFQSSPMLEKSSSDLEQDFYRAFDKRTKTTIEGMEYTHPSRVQFVYPGEDVITDLLYVITEHLRLPLNAKRKADILMYLQGYIRSSESGGIELFAKSIVLTNQYLCIINEDVVSYPLPDFVRGIPNTPRYFLTECRKVDFLKRILLFKEDSKIATLIFSDEPDDIVVDADHFSLDSDSKGRQSPPEIEIMLFIQSEKEMDKFILLLRNQWRDIQHGNELEVHLL</sequence>
<keyword evidence="8" id="KW-1185">Reference proteome</keyword>
<feature type="domain" description="PX" evidence="6">
    <location>
        <begin position="5"/>
        <end position="118"/>
    </location>
</feature>
<dbReference type="OrthoDB" id="430293at2759"/>
<dbReference type="SMART" id="SM00369">
    <property type="entry name" value="LRR_TYP"/>
    <property type="match status" value="3"/>
</dbReference>
<evidence type="ECO:0000259" key="6">
    <source>
        <dbReference type="PROSITE" id="PS50195"/>
    </source>
</evidence>
<dbReference type="SUPFAM" id="SSF52075">
    <property type="entry name" value="Outer arm dynein light chain 1"/>
    <property type="match status" value="1"/>
</dbReference>
<evidence type="ECO:0000256" key="5">
    <source>
        <dbReference type="SAM" id="MobiDB-lite"/>
    </source>
</evidence>
<dbReference type="InterPro" id="IPR001683">
    <property type="entry name" value="PX_dom"/>
</dbReference>
<name>A0A6J8CX33_MYTCO</name>
<dbReference type="PANTHER" id="PTHR15454">
    <property type="entry name" value="NISCHARIN RELATED"/>
    <property type="match status" value="1"/>
</dbReference>
<evidence type="ECO:0000256" key="4">
    <source>
        <dbReference type="ARBA" id="ARBA00022737"/>
    </source>
</evidence>
<keyword evidence="4" id="KW-0677">Repeat</keyword>
<keyword evidence="2" id="KW-0963">Cytoplasm</keyword>
<dbReference type="InterPro" id="IPR032675">
    <property type="entry name" value="LRR_dom_sf"/>
</dbReference>
<protein>
    <submittedName>
        <fullName evidence="7">Nischarin</fullName>
    </submittedName>
</protein>
<evidence type="ECO:0000313" key="8">
    <source>
        <dbReference type="Proteomes" id="UP000507470"/>
    </source>
</evidence>